<keyword evidence="1" id="KW-0812">Transmembrane</keyword>
<accession>A0A1J7GXH0</accession>
<dbReference type="Proteomes" id="UP000188354">
    <property type="component" value="Chromosome LG09"/>
</dbReference>
<feature type="transmembrane region" description="Helical" evidence="1">
    <location>
        <begin position="26"/>
        <end position="47"/>
    </location>
</feature>
<gene>
    <name evidence="2" type="ORF">TanjilG_19797</name>
</gene>
<keyword evidence="1" id="KW-0472">Membrane</keyword>
<evidence type="ECO:0000313" key="2">
    <source>
        <dbReference type="EMBL" id="OIW05166.1"/>
    </source>
</evidence>
<evidence type="ECO:0000313" key="3">
    <source>
        <dbReference type="Proteomes" id="UP000188354"/>
    </source>
</evidence>
<keyword evidence="3" id="KW-1185">Reference proteome</keyword>
<evidence type="ECO:0000256" key="1">
    <source>
        <dbReference type="SAM" id="Phobius"/>
    </source>
</evidence>
<organism evidence="2 3">
    <name type="scientific">Lupinus angustifolius</name>
    <name type="common">Narrow-leaved blue lupine</name>
    <dbReference type="NCBI Taxonomy" id="3871"/>
    <lineage>
        <taxon>Eukaryota</taxon>
        <taxon>Viridiplantae</taxon>
        <taxon>Streptophyta</taxon>
        <taxon>Embryophyta</taxon>
        <taxon>Tracheophyta</taxon>
        <taxon>Spermatophyta</taxon>
        <taxon>Magnoliopsida</taxon>
        <taxon>eudicotyledons</taxon>
        <taxon>Gunneridae</taxon>
        <taxon>Pentapetalae</taxon>
        <taxon>rosids</taxon>
        <taxon>fabids</taxon>
        <taxon>Fabales</taxon>
        <taxon>Fabaceae</taxon>
        <taxon>Papilionoideae</taxon>
        <taxon>50 kb inversion clade</taxon>
        <taxon>genistoids sensu lato</taxon>
        <taxon>core genistoids</taxon>
        <taxon>Genisteae</taxon>
        <taxon>Lupinus</taxon>
    </lineage>
</organism>
<protein>
    <recommendedName>
        <fullName evidence="4">Transmembrane protein</fullName>
    </recommendedName>
</protein>
<name>A0A1J7GXH0_LUPAN</name>
<sequence length="63" mass="6978">MSNLNGTYHGPAIPPPPLDYDCCCGYIFNLIFKVILGVIVFLFWLIVCPNKVKVAGVTDGSWF</sequence>
<dbReference type="AlphaFoldDB" id="A0A1J7GXH0"/>
<proteinExistence type="predicted"/>
<reference evidence="2 3" key="1">
    <citation type="journal article" date="2017" name="Plant Biotechnol. J.">
        <title>A comprehensive draft genome sequence for lupin (Lupinus angustifolius), an emerging health food: insights into plant-microbe interactions and legume evolution.</title>
        <authorList>
            <person name="Hane J.K."/>
            <person name="Ming Y."/>
            <person name="Kamphuis L.G."/>
            <person name="Nelson M.N."/>
            <person name="Garg G."/>
            <person name="Atkins C.A."/>
            <person name="Bayer P.E."/>
            <person name="Bravo A."/>
            <person name="Bringans S."/>
            <person name="Cannon S."/>
            <person name="Edwards D."/>
            <person name="Foley R."/>
            <person name="Gao L.L."/>
            <person name="Harrison M.J."/>
            <person name="Huang W."/>
            <person name="Hurgobin B."/>
            <person name="Li S."/>
            <person name="Liu C.W."/>
            <person name="McGrath A."/>
            <person name="Morahan G."/>
            <person name="Murray J."/>
            <person name="Weller J."/>
            <person name="Jian J."/>
            <person name="Singh K.B."/>
        </authorList>
    </citation>
    <scope>NUCLEOTIDE SEQUENCE [LARGE SCALE GENOMIC DNA]</scope>
    <source>
        <strain evidence="3">cv. Tanjil</strain>
        <tissue evidence="2">Whole plant</tissue>
    </source>
</reference>
<dbReference type="Gramene" id="OIW05166">
    <property type="protein sequence ID" value="OIW05166"/>
    <property type="gene ID" value="TanjilG_19797"/>
</dbReference>
<dbReference type="EMBL" id="CM007369">
    <property type="protein sequence ID" value="OIW05166.1"/>
    <property type="molecule type" value="Genomic_DNA"/>
</dbReference>
<keyword evidence="1" id="KW-1133">Transmembrane helix</keyword>
<evidence type="ECO:0008006" key="4">
    <source>
        <dbReference type="Google" id="ProtNLM"/>
    </source>
</evidence>